<reference evidence="1 2" key="1">
    <citation type="journal article" date="2016" name="Mol. Biol. Evol.">
        <title>Comparative Genomics of Early-Diverging Mushroom-Forming Fungi Provides Insights into the Origins of Lignocellulose Decay Capabilities.</title>
        <authorList>
            <person name="Nagy L.G."/>
            <person name="Riley R."/>
            <person name="Tritt A."/>
            <person name="Adam C."/>
            <person name="Daum C."/>
            <person name="Floudas D."/>
            <person name="Sun H."/>
            <person name="Yadav J.S."/>
            <person name="Pangilinan J."/>
            <person name="Larsson K.H."/>
            <person name="Matsuura K."/>
            <person name="Barry K."/>
            <person name="Labutti K."/>
            <person name="Kuo R."/>
            <person name="Ohm R.A."/>
            <person name="Bhattacharya S.S."/>
            <person name="Shirouzu T."/>
            <person name="Yoshinaga Y."/>
            <person name="Martin F.M."/>
            <person name="Grigoriev I.V."/>
            <person name="Hibbett D.S."/>
        </authorList>
    </citation>
    <scope>NUCLEOTIDE SEQUENCE [LARGE SCALE GENOMIC DNA]</scope>
    <source>
        <strain evidence="1 2">CBS 109695</strain>
    </source>
</reference>
<evidence type="ECO:0000313" key="1">
    <source>
        <dbReference type="EMBL" id="KZP04652.1"/>
    </source>
</evidence>
<sequence>MINGDVTVHLNSDRVEVVKRWLAAPDSSNSYHAALKKHHTLTGSWLFDKRQFGNWKTYPSYILWLCGECEWLLYRVVSLNS</sequence>
<name>A0A167V5G2_9AGAM</name>
<accession>A0A167V5G2</accession>
<proteinExistence type="predicted"/>
<keyword evidence="2" id="KW-1185">Reference proteome</keyword>
<dbReference type="Proteomes" id="UP000076532">
    <property type="component" value="Unassembled WGS sequence"/>
</dbReference>
<organism evidence="1 2">
    <name type="scientific">Athelia psychrophila</name>
    <dbReference type="NCBI Taxonomy" id="1759441"/>
    <lineage>
        <taxon>Eukaryota</taxon>
        <taxon>Fungi</taxon>
        <taxon>Dikarya</taxon>
        <taxon>Basidiomycota</taxon>
        <taxon>Agaricomycotina</taxon>
        <taxon>Agaricomycetes</taxon>
        <taxon>Agaricomycetidae</taxon>
        <taxon>Atheliales</taxon>
        <taxon>Atheliaceae</taxon>
        <taxon>Athelia</taxon>
    </lineage>
</organism>
<evidence type="ECO:0000313" key="2">
    <source>
        <dbReference type="Proteomes" id="UP000076532"/>
    </source>
</evidence>
<dbReference type="EMBL" id="KV417900">
    <property type="protein sequence ID" value="KZP04652.1"/>
    <property type="molecule type" value="Genomic_DNA"/>
</dbReference>
<dbReference type="OrthoDB" id="448455at2759"/>
<gene>
    <name evidence="1" type="ORF">FIBSPDRAFT_391330</name>
</gene>
<protein>
    <submittedName>
        <fullName evidence="1">Uncharacterized protein</fullName>
    </submittedName>
</protein>
<dbReference type="AlphaFoldDB" id="A0A167V5G2"/>